<dbReference type="InterPro" id="IPR011989">
    <property type="entry name" value="ARM-like"/>
</dbReference>
<dbReference type="Gene3D" id="1.10.510.10">
    <property type="entry name" value="Transferase(Phosphotransferase) domain 1"/>
    <property type="match status" value="1"/>
</dbReference>
<dbReference type="CDD" id="cd14011">
    <property type="entry name" value="PK_SCY1_like"/>
    <property type="match status" value="1"/>
</dbReference>
<dbReference type="HOGENOM" id="CLU_008724_3_0_1"/>
<feature type="region of interest" description="Disordered" evidence="1">
    <location>
        <begin position="672"/>
        <end position="739"/>
    </location>
</feature>
<dbReference type="PANTHER" id="PTHR12984">
    <property type="entry name" value="SCY1-RELATED S/T PROTEIN KINASE-LIKE"/>
    <property type="match status" value="1"/>
</dbReference>
<dbReference type="Gene3D" id="1.25.10.10">
    <property type="entry name" value="Leucine-rich Repeat Variant"/>
    <property type="match status" value="1"/>
</dbReference>
<evidence type="ECO:0000313" key="3">
    <source>
        <dbReference type="EMBL" id="CAG86717.2"/>
    </source>
</evidence>
<feature type="compositionally biased region" description="Polar residues" evidence="1">
    <location>
        <begin position="682"/>
        <end position="691"/>
    </location>
</feature>
<feature type="compositionally biased region" description="Low complexity" evidence="1">
    <location>
        <begin position="699"/>
        <end position="719"/>
    </location>
</feature>
<dbReference type="Proteomes" id="UP000000599">
    <property type="component" value="Chromosome D"/>
</dbReference>
<dbReference type="InterPro" id="IPR051177">
    <property type="entry name" value="CIK-Related_Protein"/>
</dbReference>
<dbReference type="Gene3D" id="3.30.200.20">
    <property type="entry name" value="Phosphorylase Kinase, domain 1"/>
    <property type="match status" value="1"/>
</dbReference>
<sequence>MFKSIFKTGIRAIYNVSENPSFVSEPWYIYPAKHKSSGQAVSVFIFDKSKFEAQVNRICASSSNTKNPKVIINECYELLKFEISQLAKLKHPQILTIFEVLEETKSKLLFVSESVTDNLLTVNVSKDLDELSIQKGLLQMAKGLQFLHNYCQIIHLNLQPSSIFINSQGDWKLSGFRFLQNLNEISPSDRDNFYIMNNSSVVPFANLNLNFTAPELIVDSSQKLDTANDIWSLGCLIYFVYNNGESLINCFDSNSISDFKTEFRKFENKFYNHRPSELKYLLKDVPDKLYHVYSQILAKYPHDRLTIDQFINLDFFSGSMIKAMWFIDEFSTKSTDEKLVFMRGLLQTDQTTNTTLLEQFPSGFKTSKILPLMIDLVVSELSILSAKSIDTDTDEAISLALTITLSIGSKLSSLTFQDRIYEHLFKDESKTKKSNQKDIFNKLINASVKIRLNIVENLSTLVSKLNEKQLSALIKQSLSLFLTSAPTEANQQQEQIKLQETFLHQLNLIIEKLDFPYIKNTLFPLICQVFKTTTILSTKLATVDTFGMLIDKRIIDKVIVCEQLLPILQNLKSRNKKIIESVLRLFVKLCESEHVSLDLDSIVESILPECFKLTFGCNDCSQSEFKTYMKMVHQIQTKLIQSKVNSLPTKTRDSSVNTPASNFESLINTQRLNEGDKDQITRAPQTKSIMQPTRKPIETKSSMSNSSTKPKTTTPLALKPKQKAAPKKPLSFGAVNNNNNTNNTALLNTLHGTFNKPPKDEDEDEFDEFQNAEAIKEASSINWNTEAQKSGIASSQQGTTQQTTNYPPGFTSSMVLTPNNTGKNNRITNKPASNSKNSDLLDLL</sequence>
<dbReference type="FunCoup" id="Q6BT87">
    <property type="interactions" value="869"/>
</dbReference>
<dbReference type="PROSITE" id="PS50011">
    <property type="entry name" value="PROTEIN_KINASE_DOM"/>
    <property type="match status" value="1"/>
</dbReference>
<dbReference type="SUPFAM" id="SSF56112">
    <property type="entry name" value="Protein kinase-like (PK-like)"/>
    <property type="match status" value="1"/>
</dbReference>
<dbReference type="SUPFAM" id="SSF48371">
    <property type="entry name" value="ARM repeat"/>
    <property type="match status" value="1"/>
</dbReference>
<dbReference type="InterPro" id="IPR016024">
    <property type="entry name" value="ARM-type_fold"/>
</dbReference>
<feature type="domain" description="Protein kinase" evidence="2">
    <location>
        <begin position="1"/>
        <end position="316"/>
    </location>
</feature>
<dbReference type="SMART" id="SM00220">
    <property type="entry name" value="S_TKc"/>
    <property type="match status" value="1"/>
</dbReference>
<dbReference type="AlphaFoldDB" id="Q6BT87"/>
<gene>
    <name evidence="3" type="ordered locus">DEHA2D02640g</name>
</gene>
<dbReference type="GeneID" id="2901122"/>
<feature type="compositionally biased region" description="Polar residues" evidence="1">
    <location>
        <begin position="810"/>
        <end position="838"/>
    </location>
</feature>
<dbReference type="EMBL" id="CR382136">
    <property type="protein sequence ID" value="CAG86717.2"/>
    <property type="molecule type" value="Genomic_DNA"/>
</dbReference>
<dbReference type="PANTHER" id="PTHR12984:SF6">
    <property type="entry name" value="SCY1-LIKE PROTEIN 2"/>
    <property type="match status" value="1"/>
</dbReference>
<evidence type="ECO:0000259" key="2">
    <source>
        <dbReference type="PROSITE" id="PS50011"/>
    </source>
</evidence>
<dbReference type="InterPro" id="IPR011009">
    <property type="entry name" value="Kinase-like_dom_sf"/>
</dbReference>
<name>Q6BT87_DEBHA</name>
<organism evidence="3 4">
    <name type="scientific">Debaryomyces hansenii (strain ATCC 36239 / CBS 767 / BCRC 21394 / JCM 1990 / NBRC 0083 / IGC 2968)</name>
    <name type="common">Yeast</name>
    <name type="synonym">Torulaspora hansenii</name>
    <dbReference type="NCBI Taxonomy" id="284592"/>
    <lineage>
        <taxon>Eukaryota</taxon>
        <taxon>Fungi</taxon>
        <taxon>Dikarya</taxon>
        <taxon>Ascomycota</taxon>
        <taxon>Saccharomycotina</taxon>
        <taxon>Pichiomycetes</taxon>
        <taxon>Debaryomycetaceae</taxon>
        <taxon>Debaryomyces</taxon>
    </lineage>
</organism>
<dbReference type="GO" id="GO:0004672">
    <property type="term" value="F:protein kinase activity"/>
    <property type="evidence" value="ECO:0007669"/>
    <property type="project" value="InterPro"/>
</dbReference>
<dbReference type="KEGG" id="dha:DEHA2D02640g"/>
<accession>Q6BT87</accession>
<dbReference type="GO" id="GO:0005524">
    <property type="term" value="F:ATP binding"/>
    <property type="evidence" value="ECO:0007669"/>
    <property type="project" value="InterPro"/>
</dbReference>
<dbReference type="eggNOG" id="KOG2137">
    <property type="taxonomic scope" value="Eukaryota"/>
</dbReference>
<protein>
    <submittedName>
        <fullName evidence="3">DEHA2D02640p</fullName>
    </submittedName>
</protein>
<evidence type="ECO:0000313" key="4">
    <source>
        <dbReference type="Proteomes" id="UP000000599"/>
    </source>
</evidence>
<dbReference type="InterPro" id="IPR000719">
    <property type="entry name" value="Prot_kinase_dom"/>
</dbReference>
<dbReference type="RefSeq" id="XP_458583.2">
    <property type="nucleotide sequence ID" value="XM_458583.1"/>
</dbReference>
<reference evidence="3 4" key="1">
    <citation type="journal article" date="2004" name="Nature">
        <title>Genome evolution in yeasts.</title>
        <authorList>
            <consortium name="Genolevures"/>
            <person name="Dujon B."/>
            <person name="Sherman D."/>
            <person name="Fischer G."/>
            <person name="Durrens P."/>
            <person name="Casaregola S."/>
            <person name="Lafontaine I."/>
            <person name="de Montigny J."/>
            <person name="Marck C."/>
            <person name="Neuveglise C."/>
            <person name="Talla E."/>
            <person name="Goffard N."/>
            <person name="Frangeul L."/>
            <person name="Aigle M."/>
            <person name="Anthouard V."/>
            <person name="Babour A."/>
            <person name="Barbe V."/>
            <person name="Barnay S."/>
            <person name="Blanchin S."/>
            <person name="Beckerich J.M."/>
            <person name="Beyne E."/>
            <person name="Bleykasten C."/>
            <person name="Boisrame A."/>
            <person name="Boyer J."/>
            <person name="Cattolico L."/>
            <person name="Confanioleri F."/>
            <person name="de Daruvar A."/>
            <person name="Despons L."/>
            <person name="Fabre E."/>
            <person name="Fairhead C."/>
            <person name="Ferry-Dumazet H."/>
            <person name="Groppi A."/>
            <person name="Hantraye F."/>
            <person name="Hennequin C."/>
            <person name="Jauniaux N."/>
            <person name="Joyet P."/>
            <person name="Kachouri R."/>
            <person name="Kerrest A."/>
            <person name="Koszul R."/>
            <person name="Lemaire M."/>
            <person name="Lesur I."/>
            <person name="Ma L."/>
            <person name="Muller H."/>
            <person name="Nicaud J.M."/>
            <person name="Nikolski M."/>
            <person name="Oztas S."/>
            <person name="Ozier-Kalogeropoulos O."/>
            <person name="Pellenz S."/>
            <person name="Potier S."/>
            <person name="Richard G.F."/>
            <person name="Straub M.L."/>
            <person name="Suleau A."/>
            <person name="Swennene D."/>
            <person name="Tekaia F."/>
            <person name="Wesolowski-Louvel M."/>
            <person name="Westhof E."/>
            <person name="Wirth B."/>
            <person name="Zeniou-Meyer M."/>
            <person name="Zivanovic I."/>
            <person name="Bolotin-Fukuhara M."/>
            <person name="Thierry A."/>
            <person name="Bouchier C."/>
            <person name="Caudron B."/>
            <person name="Scarpelli C."/>
            <person name="Gaillardin C."/>
            <person name="Weissenbach J."/>
            <person name="Wincker P."/>
            <person name="Souciet J.L."/>
        </authorList>
    </citation>
    <scope>NUCLEOTIDE SEQUENCE [LARGE SCALE GENOMIC DNA]</scope>
    <source>
        <strain evidence="4">ATCC 36239 / CBS 767 / BCRC 21394 / JCM 1990 / NBRC 0083 / IGC 2968</strain>
    </source>
</reference>
<dbReference type="OrthoDB" id="79687at2759"/>
<evidence type="ECO:0000256" key="1">
    <source>
        <dbReference type="SAM" id="MobiDB-lite"/>
    </source>
</evidence>
<keyword evidence="4" id="KW-1185">Reference proteome</keyword>
<dbReference type="VEuPathDB" id="FungiDB:DEHA2D02640g"/>
<dbReference type="InParanoid" id="Q6BT87"/>
<feature type="region of interest" description="Disordered" evidence="1">
    <location>
        <begin position="787"/>
        <end position="844"/>
    </location>
</feature>
<dbReference type="Pfam" id="PF00069">
    <property type="entry name" value="Pkinase"/>
    <property type="match status" value="1"/>
</dbReference>
<proteinExistence type="predicted"/>
<dbReference type="OMA" id="MPKMTQP"/>